<protein>
    <recommendedName>
        <fullName evidence="4">Nuclear transport factor 2 family protein</fullName>
    </recommendedName>
</protein>
<proteinExistence type="predicted"/>
<dbReference type="RefSeq" id="WP_320003609.1">
    <property type="nucleotide sequence ID" value="NZ_JAUHJS010000003.1"/>
</dbReference>
<feature type="chain" id="PRO_5045251386" description="Nuclear transport factor 2 family protein" evidence="1">
    <location>
        <begin position="23"/>
        <end position="168"/>
    </location>
</feature>
<dbReference type="Gene3D" id="3.10.450.50">
    <property type="match status" value="1"/>
</dbReference>
<sequence>MKKIIFLLLFTPLASMAQSPYAADVQSEDAILKAIYEVISGSPEEPRDWERFRYLFAEGATLNPTLLTPEGKVKHIQWTPDQYVEMFTTQRKNIGFYEKEVNRVSEAYGNIYHAFSTYAIRESLDGPVVRRGINSFQLIKTEERWYILSILWSNETEKDPIPDKYAGK</sequence>
<reference evidence="2" key="1">
    <citation type="submission" date="2023-06" db="EMBL/GenBank/DDBJ databases">
        <title>Cytophagales bacterium Strain LB-30, isolated from soil.</title>
        <authorList>
            <person name="Liu B."/>
        </authorList>
    </citation>
    <scope>NUCLEOTIDE SEQUENCE</scope>
    <source>
        <strain evidence="2">LB-30</strain>
    </source>
</reference>
<name>A0ABT8F3Y0_9BACT</name>
<evidence type="ECO:0000256" key="1">
    <source>
        <dbReference type="SAM" id="SignalP"/>
    </source>
</evidence>
<gene>
    <name evidence="2" type="ORF">QWY31_06170</name>
</gene>
<feature type="signal peptide" evidence="1">
    <location>
        <begin position="1"/>
        <end position="22"/>
    </location>
</feature>
<dbReference type="EMBL" id="JAUHJS010000003">
    <property type="protein sequence ID" value="MDN4165079.1"/>
    <property type="molecule type" value="Genomic_DNA"/>
</dbReference>
<accession>A0ABT8F3Y0</accession>
<dbReference type="SUPFAM" id="SSF54427">
    <property type="entry name" value="NTF2-like"/>
    <property type="match status" value="1"/>
</dbReference>
<organism evidence="2 3">
    <name type="scientific">Shiella aurantiaca</name>
    <dbReference type="NCBI Taxonomy" id="3058365"/>
    <lineage>
        <taxon>Bacteria</taxon>
        <taxon>Pseudomonadati</taxon>
        <taxon>Bacteroidota</taxon>
        <taxon>Cytophagia</taxon>
        <taxon>Cytophagales</taxon>
        <taxon>Shiellaceae</taxon>
        <taxon>Shiella</taxon>
    </lineage>
</organism>
<evidence type="ECO:0000313" key="2">
    <source>
        <dbReference type="EMBL" id="MDN4165079.1"/>
    </source>
</evidence>
<dbReference type="InterPro" id="IPR032710">
    <property type="entry name" value="NTF2-like_dom_sf"/>
</dbReference>
<evidence type="ECO:0008006" key="4">
    <source>
        <dbReference type="Google" id="ProtNLM"/>
    </source>
</evidence>
<keyword evidence="3" id="KW-1185">Reference proteome</keyword>
<keyword evidence="1" id="KW-0732">Signal</keyword>
<comment type="caution">
    <text evidence="2">The sequence shown here is derived from an EMBL/GenBank/DDBJ whole genome shotgun (WGS) entry which is preliminary data.</text>
</comment>
<evidence type="ECO:0000313" key="3">
    <source>
        <dbReference type="Proteomes" id="UP001168552"/>
    </source>
</evidence>
<dbReference type="Proteomes" id="UP001168552">
    <property type="component" value="Unassembled WGS sequence"/>
</dbReference>